<feature type="compositionally biased region" description="Basic residues" evidence="7">
    <location>
        <begin position="660"/>
        <end position="669"/>
    </location>
</feature>
<keyword evidence="4 6" id="KW-0863">Zinc-finger</keyword>
<keyword evidence="3" id="KW-0479">Metal-binding</keyword>
<gene>
    <name evidence="9" type="ORF">FA10DRAFT_266800</name>
</gene>
<feature type="compositionally biased region" description="Gly residues" evidence="7">
    <location>
        <begin position="934"/>
        <end position="944"/>
    </location>
</feature>
<dbReference type="GeneID" id="37043560"/>
<dbReference type="GO" id="GO:0045944">
    <property type="term" value="P:positive regulation of transcription by RNA polymerase II"/>
    <property type="evidence" value="ECO:0007669"/>
    <property type="project" value="TreeGrafter"/>
</dbReference>
<dbReference type="PANTHER" id="PTHR12983">
    <property type="entry name" value="RING FINGER 10 FAMILY MEMBER"/>
    <property type="match status" value="1"/>
</dbReference>
<protein>
    <recommendedName>
        <fullName evidence="8">RING-type domain-containing protein</fullName>
    </recommendedName>
</protein>
<dbReference type="InterPro" id="IPR013083">
    <property type="entry name" value="Znf_RING/FYVE/PHD"/>
</dbReference>
<feature type="compositionally biased region" description="Basic and acidic residues" evidence="7">
    <location>
        <begin position="792"/>
        <end position="801"/>
    </location>
</feature>
<accession>A0A316YNS3</accession>
<dbReference type="InterPro" id="IPR001841">
    <property type="entry name" value="Znf_RING"/>
</dbReference>
<dbReference type="InterPro" id="IPR018957">
    <property type="entry name" value="Znf_C3HC4_RING-type"/>
</dbReference>
<feature type="compositionally biased region" description="Polar residues" evidence="7">
    <location>
        <begin position="823"/>
        <end position="832"/>
    </location>
</feature>
<feature type="compositionally biased region" description="Gly residues" evidence="7">
    <location>
        <begin position="28"/>
        <end position="44"/>
    </location>
</feature>
<feature type="compositionally biased region" description="Basic and acidic residues" evidence="7">
    <location>
        <begin position="670"/>
        <end position="682"/>
    </location>
</feature>
<evidence type="ECO:0000256" key="7">
    <source>
        <dbReference type="SAM" id="MobiDB-lite"/>
    </source>
</evidence>
<dbReference type="CDD" id="cd16536">
    <property type="entry name" value="RING-HC_RNF10"/>
    <property type="match status" value="1"/>
</dbReference>
<dbReference type="GO" id="GO:0000976">
    <property type="term" value="F:transcription cis-regulatory region binding"/>
    <property type="evidence" value="ECO:0007669"/>
    <property type="project" value="TreeGrafter"/>
</dbReference>
<feature type="region of interest" description="Disordered" evidence="7">
    <location>
        <begin position="1"/>
        <end position="91"/>
    </location>
</feature>
<dbReference type="FunCoup" id="A0A316YNS3">
    <property type="interactions" value="270"/>
</dbReference>
<feature type="compositionally biased region" description="Basic and acidic residues" evidence="7">
    <location>
        <begin position="456"/>
        <end position="482"/>
    </location>
</feature>
<evidence type="ECO:0000256" key="4">
    <source>
        <dbReference type="ARBA" id="ARBA00022771"/>
    </source>
</evidence>
<name>A0A316YNS3_9BASI</name>
<dbReference type="Gene3D" id="3.30.40.10">
    <property type="entry name" value="Zinc/RING finger domain, C3HC4 (zinc finger)"/>
    <property type="match status" value="1"/>
</dbReference>
<evidence type="ECO:0000313" key="9">
    <source>
        <dbReference type="EMBL" id="PWN90308.1"/>
    </source>
</evidence>
<dbReference type="InterPro" id="IPR017907">
    <property type="entry name" value="Znf_RING_CS"/>
</dbReference>
<sequence>MASMPHGPDGTKGRGGSGVSAPRTRSNQGGGRGGGRDAGSGGESGDGKHNSAHGTPRGQNINHLLSFTLPPRARPPPPPVARRSRRGGYSAPFNKERYVNAQYRFLVKPTGDYTAFFADADIYLNWSDILTVLIPTSSALSSASFASSSNPSNPAIDTHEGGACPICLSPPTAPRMTKCGHVFCFPCILHYLSISDVPSGSTTPTASYHGHFVPGAAGHRGGMSSTPPSSLSVPNTPPKWKRCPVCWDSVYAHDLKAVQWWDARSIAQVHDTHEDRDTQSERRSSNEQQMLSMRLIERPHLTTLALPQSSTWPLPSSSSSSLDVSHVQPIIAQHSAPWHFQPDVMAFCKFMLATPDLLFENLSHNLDELEAERSLLTSFGGGGSYDDGAGLRFVEVAEAKVREQMGKVETELNTPSVRSAVGLAKNDLKEHEEVERGKRERDNEALSRRERKRREREREREREKIDQERAGEDEGEKDRDGEVNVVGEGADAGAAADYIAFRAVSQGGAMTPRPKAGGDTSPNKDRNDAQLDDGVRRESKSYGRNRRNVNPPAPSNSSFLYFQAASGQNIYLHPLDIKVLLSVFGSYSAFPRSLRLKIQGADEGSMNDELKRRCKYLGHLPKGTDVVFVEVDWESMTSVEGEEEALIKKATLKPYEQALKQRKNKRRDRERREDRAKSRAEEAAGVPDAAAARMSKGGIPTRGTATNGTASLHGLLHHQHHQGSPDILGSSLGSSTGGNGAQNSLSGLDTSSSTSDSPSFREAALFGAEREFPIHPVGEEDFPAVPGGATLDDDRGDRESQQPRPAQAVPSRKVKTTVWGTPAPSSSGSFANVLHSSSRVGQAPEEEGPDWDAWLELEEDFIVGARSGGNSVKDSRGLNRQVRKGAGGGPQGVKANTGVGSSGGVVSIEARDGPALGFGEEDKKPHTPPQEPGPGAGAGAGAGAGKKQAKKKKLVLTSGGGGRGAR</sequence>
<dbReference type="STRING" id="215250.A0A316YNS3"/>
<evidence type="ECO:0000313" key="10">
    <source>
        <dbReference type="Proteomes" id="UP000245768"/>
    </source>
</evidence>
<dbReference type="EMBL" id="KZ819636">
    <property type="protein sequence ID" value="PWN90308.1"/>
    <property type="molecule type" value="Genomic_DNA"/>
</dbReference>
<evidence type="ECO:0000256" key="1">
    <source>
        <dbReference type="ARBA" id="ARBA00004496"/>
    </source>
</evidence>
<feature type="region of interest" description="Disordered" evidence="7">
    <location>
        <begin position="775"/>
        <end position="832"/>
    </location>
</feature>
<dbReference type="PROSITE" id="PS50089">
    <property type="entry name" value="ZF_RING_2"/>
    <property type="match status" value="1"/>
</dbReference>
<feature type="domain" description="RING-type" evidence="8">
    <location>
        <begin position="164"/>
        <end position="204"/>
    </location>
</feature>
<dbReference type="Pfam" id="PF00097">
    <property type="entry name" value="zf-C3HC4"/>
    <property type="match status" value="1"/>
</dbReference>
<dbReference type="GO" id="GO:0005737">
    <property type="term" value="C:cytoplasm"/>
    <property type="evidence" value="ECO:0007669"/>
    <property type="project" value="UniProtKB-SubCell"/>
</dbReference>
<evidence type="ECO:0000259" key="8">
    <source>
        <dbReference type="PROSITE" id="PS50089"/>
    </source>
</evidence>
<feature type="compositionally biased region" description="Low complexity" evidence="7">
    <location>
        <begin position="744"/>
        <end position="758"/>
    </location>
</feature>
<evidence type="ECO:0000256" key="5">
    <source>
        <dbReference type="ARBA" id="ARBA00022833"/>
    </source>
</evidence>
<feature type="region of interest" description="Disordered" evidence="7">
    <location>
        <begin position="658"/>
        <end position="760"/>
    </location>
</feature>
<dbReference type="RefSeq" id="XP_025377506.1">
    <property type="nucleotide sequence ID" value="XM_025521644.1"/>
</dbReference>
<organism evidence="9 10">
    <name type="scientific">Acaromyces ingoldii</name>
    <dbReference type="NCBI Taxonomy" id="215250"/>
    <lineage>
        <taxon>Eukaryota</taxon>
        <taxon>Fungi</taxon>
        <taxon>Dikarya</taxon>
        <taxon>Basidiomycota</taxon>
        <taxon>Ustilaginomycotina</taxon>
        <taxon>Exobasidiomycetes</taxon>
        <taxon>Exobasidiales</taxon>
        <taxon>Cryptobasidiaceae</taxon>
        <taxon>Acaromyces</taxon>
    </lineage>
</organism>
<comment type="subcellular location">
    <subcellularLocation>
        <location evidence="1">Cytoplasm</location>
    </subcellularLocation>
</comment>
<reference evidence="9 10" key="1">
    <citation type="journal article" date="2018" name="Mol. Biol. Evol.">
        <title>Broad Genomic Sampling Reveals a Smut Pathogenic Ancestry of the Fungal Clade Ustilaginomycotina.</title>
        <authorList>
            <person name="Kijpornyongpan T."/>
            <person name="Mondo S.J."/>
            <person name="Barry K."/>
            <person name="Sandor L."/>
            <person name="Lee J."/>
            <person name="Lipzen A."/>
            <person name="Pangilinan J."/>
            <person name="LaButti K."/>
            <person name="Hainaut M."/>
            <person name="Henrissat B."/>
            <person name="Grigoriev I.V."/>
            <person name="Spatafora J.W."/>
            <person name="Aime M.C."/>
        </authorList>
    </citation>
    <scope>NUCLEOTIDE SEQUENCE [LARGE SCALE GENOMIC DNA]</scope>
    <source>
        <strain evidence="9 10">MCA 4198</strain>
    </source>
</reference>
<feature type="compositionally biased region" description="Basic and acidic residues" evidence="7">
    <location>
        <begin position="522"/>
        <end position="541"/>
    </location>
</feature>
<evidence type="ECO:0000256" key="3">
    <source>
        <dbReference type="ARBA" id="ARBA00022723"/>
    </source>
</evidence>
<dbReference type="InterPro" id="IPR039739">
    <property type="entry name" value="MAG2/RNF10"/>
</dbReference>
<dbReference type="Proteomes" id="UP000245768">
    <property type="component" value="Unassembled WGS sequence"/>
</dbReference>
<dbReference type="PANTHER" id="PTHR12983:SF9">
    <property type="entry name" value="E3 UBIQUITIN-PROTEIN LIGASE RNF10"/>
    <property type="match status" value="1"/>
</dbReference>
<keyword evidence="2" id="KW-0963">Cytoplasm</keyword>
<feature type="region of interest" description="Disordered" evidence="7">
    <location>
        <begin position="866"/>
        <end position="966"/>
    </location>
</feature>
<keyword evidence="5" id="KW-0862">Zinc</keyword>
<dbReference type="PROSITE" id="PS00518">
    <property type="entry name" value="ZF_RING_1"/>
    <property type="match status" value="1"/>
</dbReference>
<keyword evidence="10" id="KW-1185">Reference proteome</keyword>
<dbReference type="AlphaFoldDB" id="A0A316YNS3"/>
<feature type="compositionally biased region" description="Low complexity" evidence="7">
    <location>
        <begin position="683"/>
        <end position="692"/>
    </location>
</feature>
<dbReference type="OrthoDB" id="302966at2759"/>
<feature type="region of interest" description="Disordered" evidence="7">
    <location>
        <begin position="422"/>
        <end position="483"/>
    </location>
</feature>
<evidence type="ECO:0000256" key="6">
    <source>
        <dbReference type="PROSITE-ProRule" id="PRU00175"/>
    </source>
</evidence>
<dbReference type="SMART" id="SM00184">
    <property type="entry name" value="RING"/>
    <property type="match status" value="1"/>
</dbReference>
<dbReference type="InParanoid" id="A0A316YNS3"/>
<evidence type="ECO:0000256" key="2">
    <source>
        <dbReference type="ARBA" id="ARBA00022490"/>
    </source>
</evidence>
<feature type="region of interest" description="Disordered" evidence="7">
    <location>
        <begin position="508"/>
        <end position="554"/>
    </location>
</feature>
<feature type="compositionally biased region" description="Basic and acidic residues" evidence="7">
    <location>
        <begin position="426"/>
        <end position="448"/>
    </location>
</feature>
<proteinExistence type="predicted"/>
<dbReference type="SUPFAM" id="SSF57850">
    <property type="entry name" value="RING/U-box"/>
    <property type="match status" value="1"/>
</dbReference>
<dbReference type="GO" id="GO:0008270">
    <property type="term" value="F:zinc ion binding"/>
    <property type="evidence" value="ECO:0007669"/>
    <property type="project" value="UniProtKB-KW"/>
</dbReference>